<dbReference type="Pfam" id="PF01584">
    <property type="entry name" value="CheW"/>
    <property type="match status" value="1"/>
</dbReference>
<name>A0A0A1W3F7_9SPHN</name>
<gene>
    <name evidence="2" type="primary">cheW</name>
    <name evidence="2" type="ORF">SP5_015_00220</name>
</gene>
<dbReference type="Gene3D" id="2.30.30.40">
    <property type="entry name" value="SH3 Domains"/>
    <property type="match status" value="1"/>
</dbReference>
<evidence type="ECO:0000259" key="1">
    <source>
        <dbReference type="PROSITE" id="PS50851"/>
    </source>
</evidence>
<sequence>MALFLIACIAGQGVVFDADQVDSVVDIGEVVAVPRAEPSVRGLTALRSRVITVVDTRRALGLEPTASHVRRAVITRQDGHYYAMLVDALEDIETFDMRPMPHVAPKDGRWSRAANGMVFRDGEPLLVLDLAKLVPQPAALVA</sequence>
<feature type="domain" description="CheW-like" evidence="1">
    <location>
        <begin position="1"/>
        <end position="139"/>
    </location>
</feature>
<dbReference type="GO" id="GO:0005829">
    <property type="term" value="C:cytosol"/>
    <property type="evidence" value="ECO:0007669"/>
    <property type="project" value="TreeGrafter"/>
</dbReference>
<dbReference type="InterPro" id="IPR039315">
    <property type="entry name" value="CheW"/>
</dbReference>
<dbReference type="PANTHER" id="PTHR22617">
    <property type="entry name" value="CHEMOTAXIS SENSOR HISTIDINE KINASE-RELATED"/>
    <property type="match status" value="1"/>
</dbReference>
<organism evidence="2 3">
    <name type="scientific">Sphingomonas parapaucimobilis NBRC 15100</name>
    <dbReference type="NCBI Taxonomy" id="1219049"/>
    <lineage>
        <taxon>Bacteria</taxon>
        <taxon>Pseudomonadati</taxon>
        <taxon>Pseudomonadota</taxon>
        <taxon>Alphaproteobacteria</taxon>
        <taxon>Sphingomonadales</taxon>
        <taxon>Sphingomonadaceae</taxon>
        <taxon>Sphingomonas</taxon>
    </lineage>
</organism>
<dbReference type="EMBL" id="BBPI01000015">
    <property type="protein sequence ID" value="GAL99857.1"/>
    <property type="molecule type" value="Genomic_DNA"/>
</dbReference>
<proteinExistence type="predicted"/>
<dbReference type="OrthoDB" id="7390823at2"/>
<dbReference type="GO" id="GO:0006935">
    <property type="term" value="P:chemotaxis"/>
    <property type="evidence" value="ECO:0007669"/>
    <property type="project" value="InterPro"/>
</dbReference>
<evidence type="ECO:0000313" key="2">
    <source>
        <dbReference type="EMBL" id="GAL99857.1"/>
    </source>
</evidence>
<protein>
    <submittedName>
        <fullName evidence="2">Chemotaxis protein CheW</fullName>
    </submittedName>
</protein>
<dbReference type="AlphaFoldDB" id="A0A0A1W3F7"/>
<accession>A0A0A1W3F7</accession>
<dbReference type="eggNOG" id="COG0835">
    <property type="taxonomic scope" value="Bacteria"/>
</dbReference>
<reference evidence="2 3" key="1">
    <citation type="submission" date="2014-11" db="EMBL/GenBank/DDBJ databases">
        <title>Whole genome shotgun sequence of Sphingomonas parapaucimobilis NBRC 15100.</title>
        <authorList>
            <person name="Katano-Makiyama Y."/>
            <person name="Hosoyama A."/>
            <person name="Hashimoto M."/>
            <person name="Hosoyama Y."/>
            <person name="Noguchi M."/>
            <person name="Numata M."/>
            <person name="Tsuchikane K."/>
            <person name="Hirakata S."/>
            <person name="Uohara A."/>
            <person name="Shimodaira J."/>
            <person name="Ohji S."/>
            <person name="Ichikawa N."/>
            <person name="Kimura A."/>
            <person name="Yamazoe A."/>
            <person name="Fujita N."/>
        </authorList>
    </citation>
    <scope>NUCLEOTIDE SEQUENCE [LARGE SCALE GENOMIC DNA]</scope>
    <source>
        <strain evidence="2 3">NBRC 15100</strain>
    </source>
</reference>
<keyword evidence="3" id="KW-1185">Reference proteome</keyword>
<dbReference type="SMART" id="SM00260">
    <property type="entry name" value="CheW"/>
    <property type="match status" value="1"/>
</dbReference>
<dbReference type="GO" id="GO:0007165">
    <property type="term" value="P:signal transduction"/>
    <property type="evidence" value="ECO:0007669"/>
    <property type="project" value="InterPro"/>
</dbReference>
<dbReference type="InterPro" id="IPR036061">
    <property type="entry name" value="CheW-like_dom_sf"/>
</dbReference>
<dbReference type="Gene3D" id="2.40.50.180">
    <property type="entry name" value="CheA-289, Domain 4"/>
    <property type="match status" value="1"/>
</dbReference>
<evidence type="ECO:0000313" key="3">
    <source>
        <dbReference type="Proteomes" id="UP000032305"/>
    </source>
</evidence>
<comment type="caution">
    <text evidence="2">The sequence shown here is derived from an EMBL/GenBank/DDBJ whole genome shotgun (WGS) entry which is preliminary data.</text>
</comment>
<dbReference type="PANTHER" id="PTHR22617:SF23">
    <property type="entry name" value="CHEMOTAXIS PROTEIN CHEW"/>
    <property type="match status" value="1"/>
</dbReference>
<dbReference type="RefSeq" id="WP_042483767.1">
    <property type="nucleotide sequence ID" value="NZ_BBPI01000015.1"/>
</dbReference>
<dbReference type="InterPro" id="IPR002545">
    <property type="entry name" value="CheW-lke_dom"/>
</dbReference>
<dbReference type="SUPFAM" id="SSF50341">
    <property type="entry name" value="CheW-like"/>
    <property type="match status" value="1"/>
</dbReference>
<dbReference type="Proteomes" id="UP000032305">
    <property type="component" value="Unassembled WGS sequence"/>
</dbReference>
<dbReference type="PROSITE" id="PS50851">
    <property type="entry name" value="CHEW"/>
    <property type="match status" value="1"/>
</dbReference>